<dbReference type="InterPro" id="IPR004752">
    <property type="entry name" value="AmpG_permease/AT-1"/>
</dbReference>
<dbReference type="PANTHER" id="PTHR12778:SF10">
    <property type="entry name" value="MAJOR FACILITATOR SUPERFAMILY DOMAIN-CONTAINING PROTEIN 3"/>
    <property type="match status" value="1"/>
</dbReference>
<comment type="caution">
    <text evidence="7">The sequence shown here is derived from an EMBL/GenBank/DDBJ whole genome shotgun (WGS) entry which is preliminary data.</text>
</comment>
<dbReference type="Gene3D" id="1.20.1250.20">
    <property type="entry name" value="MFS general substrate transporter like domains"/>
    <property type="match status" value="1"/>
</dbReference>
<keyword evidence="5 6" id="KW-0472">Membrane</keyword>
<name>A0ABT6AWA7_9BURK</name>
<accession>A0ABT6AWA7</accession>
<feature type="transmembrane region" description="Helical" evidence="6">
    <location>
        <begin position="186"/>
        <end position="205"/>
    </location>
</feature>
<organism evidence="7 8">
    <name type="scientific">Cupriavidus basilensis</name>
    <dbReference type="NCBI Taxonomy" id="68895"/>
    <lineage>
        <taxon>Bacteria</taxon>
        <taxon>Pseudomonadati</taxon>
        <taxon>Pseudomonadota</taxon>
        <taxon>Betaproteobacteria</taxon>
        <taxon>Burkholderiales</taxon>
        <taxon>Burkholderiaceae</taxon>
        <taxon>Cupriavidus</taxon>
    </lineage>
</organism>
<dbReference type="InterPro" id="IPR036259">
    <property type="entry name" value="MFS_trans_sf"/>
</dbReference>
<evidence type="ECO:0000256" key="2">
    <source>
        <dbReference type="ARBA" id="ARBA00022448"/>
    </source>
</evidence>
<proteinExistence type="predicted"/>
<feature type="transmembrane region" description="Helical" evidence="6">
    <location>
        <begin position="301"/>
        <end position="322"/>
    </location>
</feature>
<feature type="transmembrane region" description="Helical" evidence="6">
    <location>
        <begin position="366"/>
        <end position="386"/>
    </location>
</feature>
<sequence length="431" mass="45071">MAFHHPPPGQRHQAGDTRARWRHALHQALFGWLNLALTAPSVYLWLGLPLIMRQHGWSGTQIGLFQLAGLPAVFKFALAAPVERHRFAAGHYRGWAALLCLLLALLLCLIGRQPLLASRFELFALAFAAAMMATWADIPVNALAIKLLPASQRLRAGGLRSAALSMGAIVGGGLMLLAQARWGWRAPFWLMAGGLGLGVVALGFVREPAAPMPEPTGVANLPSGQWRGYFAQPGAMAWNGLLLLCFPFVGAAWFYLKPLLLDHGFAPAQIAWAVGVGGGLAAAGAGLAGARAIKAAGMARAIPGVAVLGLLALVALSAAVWLDAPPAGLLAAAMLVAVAMGATATLAFGLTMYFTRPGFDAVDYGTQASLFALSRLAVPLAGGLLIDSVGYRGMLLALTMSMALVTLLALRQRQRIAGIVSGRHLGEGARG</sequence>
<dbReference type="Pfam" id="PF07690">
    <property type="entry name" value="MFS_1"/>
    <property type="match status" value="1"/>
</dbReference>
<evidence type="ECO:0000313" key="8">
    <source>
        <dbReference type="Proteomes" id="UP001216674"/>
    </source>
</evidence>
<feature type="transmembrane region" description="Helical" evidence="6">
    <location>
        <begin position="157"/>
        <end position="180"/>
    </location>
</feature>
<protein>
    <submittedName>
        <fullName evidence="7">MFS transporter</fullName>
    </submittedName>
</protein>
<evidence type="ECO:0000313" key="7">
    <source>
        <dbReference type="EMBL" id="MDF3836918.1"/>
    </source>
</evidence>
<evidence type="ECO:0000256" key="6">
    <source>
        <dbReference type="SAM" id="Phobius"/>
    </source>
</evidence>
<feature type="transmembrane region" description="Helical" evidence="6">
    <location>
        <begin position="28"/>
        <end position="52"/>
    </location>
</feature>
<evidence type="ECO:0000256" key="4">
    <source>
        <dbReference type="ARBA" id="ARBA00022989"/>
    </source>
</evidence>
<feature type="transmembrane region" description="Helical" evidence="6">
    <location>
        <begin position="328"/>
        <end position="354"/>
    </location>
</feature>
<comment type="subcellular location">
    <subcellularLocation>
        <location evidence="1">Membrane</location>
        <topology evidence="1">Multi-pass membrane protein</topology>
    </subcellularLocation>
</comment>
<feature type="transmembrane region" description="Helical" evidence="6">
    <location>
        <begin position="94"/>
        <end position="116"/>
    </location>
</feature>
<gene>
    <name evidence="7" type="ORF">P3W85_28790</name>
</gene>
<dbReference type="RefSeq" id="WP_276267256.1">
    <property type="nucleotide sequence ID" value="NZ_JARJLM010000465.1"/>
</dbReference>
<dbReference type="EMBL" id="JARJLM010000465">
    <property type="protein sequence ID" value="MDF3836918.1"/>
    <property type="molecule type" value="Genomic_DNA"/>
</dbReference>
<dbReference type="PANTHER" id="PTHR12778">
    <property type="entry name" value="SOLUTE CARRIER FAMILY 33 ACETYL-COA TRANSPORTER -RELATED"/>
    <property type="match status" value="1"/>
</dbReference>
<keyword evidence="3 6" id="KW-0812">Transmembrane</keyword>
<dbReference type="SUPFAM" id="SSF103473">
    <property type="entry name" value="MFS general substrate transporter"/>
    <property type="match status" value="1"/>
</dbReference>
<feature type="transmembrane region" description="Helical" evidence="6">
    <location>
        <begin position="64"/>
        <end position="82"/>
    </location>
</feature>
<feature type="transmembrane region" description="Helical" evidence="6">
    <location>
        <begin position="268"/>
        <end position="289"/>
    </location>
</feature>
<keyword evidence="8" id="KW-1185">Reference proteome</keyword>
<feature type="transmembrane region" description="Helical" evidence="6">
    <location>
        <begin position="122"/>
        <end position="145"/>
    </location>
</feature>
<evidence type="ECO:0000256" key="3">
    <source>
        <dbReference type="ARBA" id="ARBA00022692"/>
    </source>
</evidence>
<dbReference type="Proteomes" id="UP001216674">
    <property type="component" value="Unassembled WGS sequence"/>
</dbReference>
<dbReference type="InterPro" id="IPR011701">
    <property type="entry name" value="MFS"/>
</dbReference>
<keyword evidence="4 6" id="KW-1133">Transmembrane helix</keyword>
<evidence type="ECO:0000256" key="5">
    <source>
        <dbReference type="ARBA" id="ARBA00023136"/>
    </source>
</evidence>
<evidence type="ECO:0000256" key="1">
    <source>
        <dbReference type="ARBA" id="ARBA00004141"/>
    </source>
</evidence>
<reference evidence="7 8" key="1">
    <citation type="submission" date="2023-03" db="EMBL/GenBank/DDBJ databases">
        <title>Draft assemblies of triclosan tolerant bacteria isolated from returned activated sludge.</title>
        <authorList>
            <person name="Van Hamelsveld S."/>
        </authorList>
    </citation>
    <scope>NUCLEOTIDE SEQUENCE [LARGE SCALE GENOMIC DNA]</scope>
    <source>
        <strain evidence="7 8">GW210010_S58</strain>
    </source>
</reference>
<keyword evidence="2" id="KW-0813">Transport</keyword>
<feature type="transmembrane region" description="Helical" evidence="6">
    <location>
        <begin position="236"/>
        <end position="256"/>
    </location>
</feature>
<feature type="transmembrane region" description="Helical" evidence="6">
    <location>
        <begin position="392"/>
        <end position="410"/>
    </location>
</feature>